<protein>
    <submittedName>
        <fullName evidence="2">N-acetyltransferase</fullName>
    </submittedName>
</protein>
<dbReference type="RefSeq" id="WP_051803131.1">
    <property type="nucleotide sequence ID" value="NZ_AP023354.1"/>
</dbReference>
<dbReference type="Pfam" id="PF00583">
    <property type="entry name" value="Acetyltransf_1"/>
    <property type="match status" value="1"/>
</dbReference>
<dbReference type="Gene3D" id="3.40.630.30">
    <property type="match status" value="1"/>
</dbReference>
<dbReference type="OrthoDB" id="4536199at2"/>
<dbReference type="Proteomes" id="UP000680750">
    <property type="component" value="Chromosome"/>
</dbReference>
<dbReference type="GO" id="GO:0016747">
    <property type="term" value="F:acyltransferase activity, transferring groups other than amino-acyl groups"/>
    <property type="evidence" value="ECO:0007669"/>
    <property type="project" value="InterPro"/>
</dbReference>
<evidence type="ECO:0000259" key="1">
    <source>
        <dbReference type="PROSITE" id="PS51186"/>
    </source>
</evidence>
<gene>
    <name evidence="2" type="ORF">Asera_60360</name>
</gene>
<sequence>MTDDKAMTDPSITLLQPPQARDIAEQVAELYAEVYAEPPYNEGPDDVAAFTDRYRQQTQQPGFALAAAYHGHRLVGMAYVATLEAGRWWRGALDTPSPDIHAADKAGLYELAIRRPHRGRGLARQLVHTALAHRPEAWAVLLVNPDTTAHTIYQHWGWQPAGLVQPQPGWPVNQAMTHNLPIR</sequence>
<accession>A0A810LD94</accession>
<name>A0A810LD94_9ACTN</name>
<dbReference type="InterPro" id="IPR016181">
    <property type="entry name" value="Acyl_CoA_acyltransferase"/>
</dbReference>
<dbReference type="KEGG" id="aser:Asera_60360"/>
<dbReference type="SUPFAM" id="SSF55729">
    <property type="entry name" value="Acyl-CoA N-acyltransferases (Nat)"/>
    <property type="match status" value="1"/>
</dbReference>
<dbReference type="AlphaFoldDB" id="A0A810LD94"/>
<organism evidence="2 3">
    <name type="scientific">Actinocatenispora sera</name>
    <dbReference type="NCBI Taxonomy" id="390989"/>
    <lineage>
        <taxon>Bacteria</taxon>
        <taxon>Bacillati</taxon>
        <taxon>Actinomycetota</taxon>
        <taxon>Actinomycetes</taxon>
        <taxon>Micromonosporales</taxon>
        <taxon>Micromonosporaceae</taxon>
        <taxon>Actinocatenispora</taxon>
    </lineage>
</organism>
<feature type="domain" description="N-acetyltransferase" evidence="1">
    <location>
        <begin position="10"/>
        <end position="181"/>
    </location>
</feature>
<dbReference type="CDD" id="cd04301">
    <property type="entry name" value="NAT_SF"/>
    <property type="match status" value="1"/>
</dbReference>
<evidence type="ECO:0000313" key="3">
    <source>
        <dbReference type="Proteomes" id="UP000680750"/>
    </source>
</evidence>
<evidence type="ECO:0000313" key="2">
    <source>
        <dbReference type="EMBL" id="BCJ31928.1"/>
    </source>
</evidence>
<proteinExistence type="predicted"/>
<dbReference type="EMBL" id="AP023354">
    <property type="protein sequence ID" value="BCJ31928.1"/>
    <property type="molecule type" value="Genomic_DNA"/>
</dbReference>
<keyword evidence="3" id="KW-1185">Reference proteome</keyword>
<dbReference type="PROSITE" id="PS51186">
    <property type="entry name" value="GNAT"/>
    <property type="match status" value="1"/>
</dbReference>
<dbReference type="InterPro" id="IPR000182">
    <property type="entry name" value="GNAT_dom"/>
</dbReference>
<reference evidence="2" key="1">
    <citation type="submission" date="2020-08" db="EMBL/GenBank/DDBJ databases">
        <title>Whole genome shotgun sequence of Actinocatenispora sera NBRC 101916.</title>
        <authorList>
            <person name="Komaki H."/>
            <person name="Tamura T."/>
        </authorList>
    </citation>
    <scope>NUCLEOTIDE SEQUENCE</scope>
    <source>
        <strain evidence="2">NBRC 101916</strain>
    </source>
</reference>